<proteinExistence type="predicted"/>
<accession>A0ABS9KKC6</accession>
<reference evidence="2" key="1">
    <citation type="submission" date="2022-01" db="EMBL/GenBank/DDBJ databases">
        <authorList>
            <person name="Jo J.-H."/>
            <person name="Im W.-T."/>
        </authorList>
    </citation>
    <scope>NUCLEOTIDE SEQUENCE</scope>
    <source>
        <strain evidence="2">NA20</strain>
    </source>
</reference>
<keyword evidence="3" id="KW-1185">Reference proteome</keyword>
<dbReference type="Proteomes" id="UP001165367">
    <property type="component" value="Unassembled WGS sequence"/>
</dbReference>
<evidence type="ECO:0000313" key="2">
    <source>
        <dbReference type="EMBL" id="MCG2612779.1"/>
    </source>
</evidence>
<comment type="caution">
    <text evidence="2">The sequence shown here is derived from an EMBL/GenBank/DDBJ whole genome shotgun (WGS) entry which is preliminary data.</text>
</comment>
<organism evidence="2 3">
    <name type="scientific">Terrimonas ginsenosidimutans</name>
    <dbReference type="NCBI Taxonomy" id="2908004"/>
    <lineage>
        <taxon>Bacteria</taxon>
        <taxon>Pseudomonadati</taxon>
        <taxon>Bacteroidota</taxon>
        <taxon>Chitinophagia</taxon>
        <taxon>Chitinophagales</taxon>
        <taxon>Chitinophagaceae</taxon>
        <taxon>Terrimonas</taxon>
    </lineage>
</organism>
<evidence type="ECO:0000313" key="3">
    <source>
        <dbReference type="Proteomes" id="UP001165367"/>
    </source>
</evidence>
<protein>
    <submittedName>
        <fullName evidence="2">Uncharacterized protein</fullName>
    </submittedName>
</protein>
<dbReference type="EMBL" id="JAKLTR010000001">
    <property type="protein sequence ID" value="MCG2612779.1"/>
    <property type="molecule type" value="Genomic_DNA"/>
</dbReference>
<feature type="region of interest" description="Disordered" evidence="1">
    <location>
        <begin position="64"/>
        <end position="90"/>
    </location>
</feature>
<gene>
    <name evidence="2" type="ORF">LZZ85_00750</name>
</gene>
<name>A0ABS9KKC6_9BACT</name>
<evidence type="ECO:0000256" key="1">
    <source>
        <dbReference type="SAM" id="MobiDB-lite"/>
    </source>
</evidence>
<sequence length="90" mass="9775">MRILDAGELMQPPAADRSIAGELISWPGHDAGAGPGVENPGDRSCDHHGGWILQFCRAGSDDRAAARRDHTCNNGNEYKQFPEDKEEEDG</sequence>